<evidence type="ECO:0000256" key="1">
    <source>
        <dbReference type="SAM" id="SignalP"/>
    </source>
</evidence>
<keyword evidence="4" id="KW-1185">Reference proteome</keyword>
<proteinExistence type="predicted"/>
<evidence type="ECO:0000259" key="2">
    <source>
        <dbReference type="SMART" id="SM00458"/>
    </source>
</evidence>
<dbReference type="InterPro" id="IPR035992">
    <property type="entry name" value="Ricin_B-like_lectins"/>
</dbReference>
<feature type="domain" description="Ricin B lectin" evidence="2">
    <location>
        <begin position="40"/>
        <end position="174"/>
    </location>
</feature>
<dbReference type="SUPFAM" id="SSF50370">
    <property type="entry name" value="Ricin B-like lectins"/>
    <property type="match status" value="1"/>
</dbReference>
<evidence type="ECO:0000313" key="3">
    <source>
        <dbReference type="EMBL" id="KRV49410.1"/>
    </source>
</evidence>
<dbReference type="STRING" id="76728.AQ490_20720"/>
<dbReference type="EMBL" id="LLZU01000012">
    <property type="protein sequence ID" value="KRV49410.1"/>
    <property type="molecule type" value="Genomic_DNA"/>
</dbReference>
<gene>
    <name evidence="3" type="ORF">AQ490_20720</name>
</gene>
<dbReference type="Proteomes" id="UP000050867">
    <property type="component" value="Unassembled WGS sequence"/>
</dbReference>
<dbReference type="Pfam" id="PF00652">
    <property type="entry name" value="Ricin_B_lectin"/>
    <property type="match status" value="1"/>
</dbReference>
<dbReference type="SMART" id="SM00458">
    <property type="entry name" value="RICIN"/>
    <property type="match status" value="1"/>
</dbReference>
<dbReference type="CDD" id="cd00161">
    <property type="entry name" value="beta-trefoil_Ricin-like"/>
    <property type="match status" value="1"/>
</dbReference>
<dbReference type="AlphaFoldDB" id="A0A0T6LUB6"/>
<sequence>MGFRQAVCGAVLGTAVVTATALAAIPQATAAQSASDGIPETESFSIRTFADKCLDVEGASSADLTRIIQYTCHGGANQQFTLQPLHHGRYAIKTFSGKCLDVEGRNTADRARIIQYTCHGGPNQQFSFEPVPGGKLLIKTFIGKCLDVEGANTSNLTQIIQYTCHGRSNQQFVI</sequence>
<dbReference type="OrthoDB" id="4273937at2"/>
<dbReference type="InterPro" id="IPR000772">
    <property type="entry name" value="Ricin_B_lectin"/>
</dbReference>
<feature type="chain" id="PRO_5038601107" description="Ricin B lectin domain-containing protein" evidence="1">
    <location>
        <begin position="24"/>
        <end position="174"/>
    </location>
</feature>
<feature type="signal peptide" evidence="1">
    <location>
        <begin position="1"/>
        <end position="23"/>
    </location>
</feature>
<organism evidence="3 4">
    <name type="scientific">Wenjunlia vitaminophila</name>
    <name type="common">Streptomyces vitaminophilus</name>
    <dbReference type="NCBI Taxonomy" id="76728"/>
    <lineage>
        <taxon>Bacteria</taxon>
        <taxon>Bacillati</taxon>
        <taxon>Actinomycetota</taxon>
        <taxon>Actinomycetes</taxon>
        <taxon>Kitasatosporales</taxon>
        <taxon>Streptomycetaceae</taxon>
        <taxon>Wenjunlia</taxon>
    </lineage>
</organism>
<name>A0A0T6LUB6_WENVI</name>
<dbReference type="PROSITE" id="PS50231">
    <property type="entry name" value="RICIN_B_LECTIN"/>
    <property type="match status" value="1"/>
</dbReference>
<accession>A0A0T6LUB6</accession>
<protein>
    <recommendedName>
        <fullName evidence="2">Ricin B lectin domain-containing protein</fullName>
    </recommendedName>
</protein>
<evidence type="ECO:0000313" key="4">
    <source>
        <dbReference type="Proteomes" id="UP000050867"/>
    </source>
</evidence>
<keyword evidence="1" id="KW-0732">Signal</keyword>
<dbReference type="eggNOG" id="COG3507">
    <property type="taxonomic scope" value="Bacteria"/>
</dbReference>
<dbReference type="RefSeq" id="WP_018383444.1">
    <property type="nucleotide sequence ID" value="NZ_LLZU01000012.1"/>
</dbReference>
<reference evidence="3 4" key="1">
    <citation type="submission" date="2015-10" db="EMBL/GenBank/DDBJ databases">
        <title>Draft genome sequence of pyrrolomycin-producing Streptomyces vitaminophilus.</title>
        <authorList>
            <person name="Graham D.E."/>
            <person name="Mahan K.M."/>
            <person name="Klingeman D.M."/>
            <person name="Hettich R.L."/>
            <person name="Parry R.J."/>
        </authorList>
    </citation>
    <scope>NUCLEOTIDE SEQUENCE [LARGE SCALE GENOMIC DNA]</scope>
    <source>
        <strain evidence="3 4">ATCC 31673</strain>
    </source>
</reference>
<comment type="caution">
    <text evidence="3">The sequence shown here is derived from an EMBL/GenBank/DDBJ whole genome shotgun (WGS) entry which is preliminary data.</text>
</comment>
<dbReference type="Gene3D" id="2.80.10.50">
    <property type="match status" value="3"/>
</dbReference>